<dbReference type="GO" id="GO:0005912">
    <property type="term" value="C:adherens junction"/>
    <property type="evidence" value="ECO:0007669"/>
    <property type="project" value="TreeGrafter"/>
</dbReference>
<evidence type="ECO:0000256" key="6">
    <source>
        <dbReference type="ARBA" id="ARBA00022949"/>
    </source>
</evidence>
<evidence type="ECO:0000256" key="3">
    <source>
        <dbReference type="ARBA" id="ARBA00008376"/>
    </source>
</evidence>
<dbReference type="GO" id="GO:0005737">
    <property type="term" value="C:cytoplasm"/>
    <property type="evidence" value="ECO:0007669"/>
    <property type="project" value="UniProtKB-SubCell"/>
</dbReference>
<evidence type="ECO:0000256" key="7">
    <source>
        <dbReference type="SAM" id="MobiDB-lite"/>
    </source>
</evidence>
<comment type="similarity">
    <text evidence="3">Belongs to the vinculin/alpha-catenin family.</text>
</comment>
<dbReference type="Pfam" id="PF01044">
    <property type="entry name" value="Vinculin"/>
    <property type="match status" value="1"/>
</dbReference>
<dbReference type="Gene3D" id="1.20.120.810">
    <property type="entry name" value="Vinculin, Vh2 four-helix bundle"/>
    <property type="match status" value="1"/>
</dbReference>
<dbReference type="PRINTS" id="PR00805">
    <property type="entry name" value="ALPHACATENIN"/>
</dbReference>
<evidence type="ECO:0000256" key="1">
    <source>
        <dbReference type="ARBA" id="ARBA00004282"/>
    </source>
</evidence>
<dbReference type="PANTHER" id="PTHR18914:SF9">
    <property type="entry name" value="CATENIN ALPHA"/>
    <property type="match status" value="1"/>
</dbReference>
<evidence type="ECO:0000256" key="2">
    <source>
        <dbReference type="ARBA" id="ARBA00004496"/>
    </source>
</evidence>
<dbReference type="STRING" id="34508.A0A4U5MIK3"/>
<dbReference type="Gene3D" id="1.20.120.230">
    <property type="entry name" value="Alpha-catenin/vinculin-like"/>
    <property type="match status" value="2"/>
</dbReference>
<dbReference type="GO" id="GO:0016477">
    <property type="term" value="P:cell migration"/>
    <property type="evidence" value="ECO:0007669"/>
    <property type="project" value="TreeGrafter"/>
</dbReference>
<keyword evidence="6" id="KW-0965">Cell junction</keyword>
<evidence type="ECO:0000256" key="5">
    <source>
        <dbReference type="ARBA" id="ARBA00022889"/>
    </source>
</evidence>
<proteinExistence type="inferred from homology"/>
<sequence length="433" mass="49091">MLVSTSRSWSLRSWMPPLWSQPSSQVARENMAMFRDTWLDKVKLLTDVVDANINVDDFMAVSENHLTQDMYVAVEGIHKCHRDTVDQMAGAIRGRAQRICNVLKSEYGDDSDVEDADLVRATPHFQEVRMATKRLRQEALESFTERAEAAIQKIPMDPNDEFDAIRITEEMIDACEPVSHAVQEIRNALLKRRNIDDVDSDNEYEEDGVTTMAPSHVSDGDNQQKLMRRLPEEYKEKIQEKIESFKITQQKFEHEVAKWDENGNDIIAIAKHMCVLMSHMTEFTRGRGPYKTMKQNIGAAQEISDAGKRLITLARLTGDECVESSTKKDLFGYLEQIDMLSTQLNITSKVKADVEIRGDEVVVGNLDSIMQLIQNAKNLLNAVVRTVKSAYIASTMCSKRSGYLKDEAVGLHSVLKSYDVDETDYCSDVLCAF</sequence>
<evidence type="ECO:0000313" key="9">
    <source>
        <dbReference type="Proteomes" id="UP000298663"/>
    </source>
</evidence>
<dbReference type="OrthoDB" id="6376697at2759"/>
<evidence type="ECO:0000313" key="8">
    <source>
        <dbReference type="EMBL" id="TKR69184.1"/>
    </source>
</evidence>
<protein>
    <recommendedName>
        <fullName evidence="10">Vinculin</fullName>
    </recommendedName>
</protein>
<evidence type="ECO:0008006" key="10">
    <source>
        <dbReference type="Google" id="ProtNLM"/>
    </source>
</evidence>
<dbReference type="InterPro" id="IPR001033">
    <property type="entry name" value="Alpha_catenin"/>
</dbReference>
<dbReference type="GO" id="GO:0098609">
    <property type="term" value="P:cell-cell adhesion"/>
    <property type="evidence" value="ECO:0007669"/>
    <property type="project" value="TreeGrafter"/>
</dbReference>
<dbReference type="GO" id="GO:0016342">
    <property type="term" value="C:catenin complex"/>
    <property type="evidence" value="ECO:0007669"/>
    <property type="project" value="TreeGrafter"/>
</dbReference>
<dbReference type="SUPFAM" id="SSF47220">
    <property type="entry name" value="alpha-catenin/vinculin-like"/>
    <property type="match status" value="3"/>
</dbReference>
<dbReference type="InterPro" id="IPR036723">
    <property type="entry name" value="Alpha-catenin/vinculin-like_sf"/>
</dbReference>
<dbReference type="GO" id="GO:0008013">
    <property type="term" value="F:beta-catenin binding"/>
    <property type="evidence" value="ECO:0007669"/>
    <property type="project" value="TreeGrafter"/>
</dbReference>
<reference evidence="8 9" key="2">
    <citation type="journal article" date="2019" name="G3 (Bethesda)">
        <title>Hybrid Assembly of the Genome of the Entomopathogenic Nematode Steinernema carpocapsae Identifies the X-Chromosome.</title>
        <authorList>
            <person name="Serra L."/>
            <person name="Macchietto M."/>
            <person name="Macias-Munoz A."/>
            <person name="McGill C.J."/>
            <person name="Rodriguez I.M."/>
            <person name="Rodriguez B."/>
            <person name="Murad R."/>
            <person name="Mortazavi A."/>
        </authorList>
    </citation>
    <scope>NUCLEOTIDE SEQUENCE [LARGE SCALE GENOMIC DNA]</scope>
    <source>
        <strain evidence="8 9">ALL</strain>
    </source>
</reference>
<keyword evidence="4" id="KW-0963">Cytoplasm</keyword>
<feature type="region of interest" description="Disordered" evidence="7">
    <location>
        <begin position="201"/>
        <end position="222"/>
    </location>
</feature>
<dbReference type="GO" id="GO:0051015">
    <property type="term" value="F:actin filament binding"/>
    <property type="evidence" value="ECO:0007669"/>
    <property type="project" value="InterPro"/>
</dbReference>
<keyword evidence="5" id="KW-0130">Cell adhesion</keyword>
<comment type="caution">
    <text evidence="8">The sequence shown here is derived from an EMBL/GenBank/DDBJ whole genome shotgun (WGS) entry which is preliminary data.</text>
</comment>
<dbReference type="GO" id="GO:0045296">
    <property type="term" value="F:cadherin binding"/>
    <property type="evidence" value="ECO:0007669"/>
    <property type="project" value="InterPro"/>
</dbReference>
<dbReference type="EMBL" id="AZBU02000007">
    <property type="protein sequence ID" value="TKR69184.1"/>
    <property type="molecule type" value="Genomic_DNA"/>
</dbReference>
<dbReference type="AlphaFoldDB" id="A0A4U5MIK3"/>
<comment type="subcellular location">
    <subcellularLocation>
        <location evidence="1">Cell junction</location>
    </subcellularLocation>
    <subcellularLocation>
        <location evidence="2">Cytoplasm</location>
    </subcellularLocation>
</comment>
<dbReference type="InterPro" id="IPR006077">
    <property type="entry name" value="Vinculin/catenin"/>
</dbReference>
<name>A0A4U5MIK3_STECR</name>
<dbReference type="PANTHER" id="PTHR18914">
    <property type="entry name" value="ALPHA CATENIN"/>
    <property type="match status" value="1"/>
</dbReference>
<organism evidence="8 9">
    <name type="scientific">Steinernema carpocapsae</name>
    <name type="common">Entomopathogenic nematode</name>
    <dbReference type="NCBI Taxonomy" id="34508"/>
    <lineage>
        <taxon>Eukaryota</taxon>
        <taxon>Metazoa</taxon>
        <taxon>Ecdysozoa</taxon>
        <taxon>Nematoda</taxon>
        <taxon>Chromadorea</taxon>
        <taxon>Rhabditida</taxon>
        <taxon>Tylenchina</taxon>
        <taxon>Panagrolaimomorpha</taxon>
        <taxon>Strongyloidoidea</taxon>
        <taxon>Steinernematidae</taxon>
        <taxon>Steinernema</taxon>
    </lineage>
</organism>
<accession>A0A4U5MIK3</accession>
<gene>
    <name evidence="8" type="ORF">L596_021370</name>
</gene>
<keyword evidence="9" id="KW-1185">Reference proteome</keyword>
<evidence type="ECO:0000256" key="4">
    <source>
        <dbReference type="ARBA" id="ARBA00022490"/>
    </source>
</evidence>
<dbReference type="Proteomes" id="UP000298663">
    <property type="component" value="Unassembled WGS sequence"/>
</dbReference>
<reference evidence="8 9" key="1">
    <citation type="journal article" date="2015" name="Genome Biol.">
        <title>Comparative genomics of Steinernema reveals deeply conserved gene regulatory networks.</title>
        <authorList>
            <person name="Dillman A.R."/>
            <person name="Macchietto M."/>
            <person name="Porter C.F."/>
            <person name="Rogers A."/>
            <person name="Williams B."/>
            <person name="Antoshechkin I."/>
            <person name="Lee M.M."/>
            <person name="Goodwin Z."/>
            <person name="Lu X."/>
            <person name="Lewis E.E."/>
            <person name="Goodrich-Blair H."/>
            <person name="Stock S.P."/>
            <person name="Adams B.J."/>
            <person name="Sternberg P.W."/>
            <person name="Mortazavi A."/>
        </authorList>
    </citation>
    <scope>NUCLEOTIDE SEQUENCE [LARGE SCALE GENOMIC DNA]</scope>
    <source>
        <strain evidence="8 9">ALL</strain>
    </source>
</reference>